<sequence length="1218" mass="135505">MSYKIYRKLIADSRLLIVSAAYLLITGNVFGQQTAANAVWHGTEREVHYKPDGEDFLLVNGKKRFNRALYGTNTAFRVETGDLPEFALYLPGMGGNLKLGLIRGNASKWITEAQEIRTRYRPGSMLYDIKDPLLGSGVLHLAVLALSEGEGVVIKASFTGQVSGVEIFAAYGGVTGKKFSRDGDIGADPESSFDLNPSNCLGNIYSLKKNRFNLSFGPVGSARKMDGVFPSGMKLKLSNSEKQTSPLALYTSMPGAMPLVCGRLPVRQGKGLYFLVRNSQGAKGASYSKLHSLFDKAEHARQALVQRVKISTPDPYINTLGGALAIAADGIWEEPSFLHGAVAWRMRLPAWRGPYVADPLGWHDRARQHFSSYAKSQVTSPDRGPVVPDTSLHMARQLEKMGTAIFSSGYISRNPNDNTKPHHYDMNLVYIDQLLSHLQWTGDLGFAKEIWPVIKRHLDWEKRNFDADGDGLYDAYCAIWASDALQYSGGGVTHSSAYNYRANLLAAKIAGLIGENPAPFQQEAKKILKAIQSNLWLPGRGWYAEYKDLLGNKMVHPYAGLWTVYHAVDSKVPDPFQAYQATRYIDTKIPHIPVKAKGLEETGLYSLSTTSWQPYTWSVNNVALAEMLHTSLAYWQSSRPDDAFRLWKSSLLESMYLSSSPGGFEQLSFYDAQRGELYRDFGDPIGVAARSLVEGLYGIRPDALSDTLTIQPGLPSSWGHASLKIPDVAFDYKRDGDKDIYTVSQSFKKTMHVRFLLPARSVAVRSVSLNGQPATWRSYPAATGAPVLEITAPKGKQYTIEILWEGILPDQPKVRKAIAGAPFNIAFTLARVEDYYDPQKVLSGVRIVDVTSLNADRLTGTDQATIFVKVKQRDFSWWVPVPVDIKPELEISFPEQTGAGLRFSVTNNEGIAKRGFVRVNEGVKDYFQNLDVYKGETKEYVIPASYVLTGTNKVKIEYRHGEIAEANIINWNARTGGAYWQKVDLQPYYNDKVTSIFQNKYLSPRPSAPTLQLPWQGIGNWCYPLVQPVIDDSGLRRMAFGKDQIVLPNGIPLGTPGKALVNNVIFTSKWDNYPDSVSVPLTGKSSHAYFMLAGSTNPMQSRLDNGEILVYYTDNTFDRLVLRNPESWWPVEQDYYVDGYAFTTDAPMPYRVYLKHGTAGRNNINYTTIKGFTNRAIDGGAATVFDLPLNPSKELRELRLKTLANDVVVGLMSVTLQR</sequence>
<proteinExistence type="predicted"/>
<organism evidence="1 2">
    <name type="scientific">Pararcticibacter amylolyticus</name>
    <dbReference type="NCBI Taxonomy" id="2173175"/>
    <lineage>
        <taxon>Bacteria</taxon>
        <taxon>Pseudomonadati</taxon>
        <taxon>Bacteroidota</taxon>
        <taxon>Sphingobacteriia</taxon>
        <taxon>Sphingobacteriales</taxon>
        <taxon>Sphingobacteriaceae</taxon>
        <taxon>Pararcticibacter</taxon>
    </lineage>
</organism>
<protein>
    <submittedName>
        <fullName evidence="1">Glycogen debranching protein</fullName>
    </submittedName>
</protein>
<evidence type="ECO:0000313" key="1">
    <source>
        <dbReference type="EMBL" id="PWG78989.1"/>
    </source>
</evidence>
<dbReference type="OrthoDB" id="49490at2"/>
<dbReference type="InterPro" id="IPR012341">
    <property type="entry name" value="6hp_glycosidase-like_sf"/>
</dbReference>
<accession>A0A2U2PCY9</accession>
<keyword evidence="2" id="KW-1185">Reference proteome</keyword>
<evidence type="ECO:0000313" key="2">
    <source>
        <dbReference type="Proteomes" id="UP000245647"/>
    </source>
</evidence>
<dbReference type="CDD" id="cd11747">
    <property type="entry name" value="GH94N_like_1"/>
    <property type="match status" value="1"/>
</dbReference>
<name>A0A2U2PCY9_9SPHI</name>
<dbReference type="EMBL" id="QEAS01000018">
    <property type="protein sequence ID" value="PWG78989.1"/>
    <property type="molecule type" value="Genomic_DNA"/>
</dbReference>
<comment type="caution">
    <text evidence="1">The sequence shown here is derived from an EMBL/GenBank/DDBJ whole genome shotgun (WGS) entry which is preliminary data.</text>
</comment>
<reference evidence="1 2" key="1">
    <citation type="submission" date="2018-04" db="EMBL/GenBank/DDBJ databases">
        <title>Pedobacter chongqingensis sp. nov., isolated from a rottenly hemp rope.</title>
        <authorList>
            <person name="Cai Y."/>
        </authorList>
    </citation>
    <scope>NUCLEOTIDE SEQUENCE [LARGE SCALE GENOMIC DNA]</scope>
    <source>
        <strain evidence="1 2">FJ4-8</strain>
    </source>
</reference>
<dbReference type="Proteomes" id="UP000245647">
    <property type="component" value="Unassembled WGS sequence"/>
</dbReference>
<dbReference type="SUPFAM" id="SSF48208">
    <property type="entry name" value="Six-hairpin glycosidases"/>
    <property type="match status" value="1"/>
</dbReference>
<dbReference type="InterPro" id="IPR028028">
    <property type="entry name" value="DUF4450"/>
</dbReference>
<dbReference type="RefSeq" id="WP_109417433.1">
    <property type="nucleotide sequence ID" value="NZ_QEAS01000018.1"/>
</dbReference>
<dbReference type="Pfam" id="PF14614">
    <property type="entry name" value="DUF4450"/>
    <property type="match status" value="1"/>
</dbReference>
<dbReference type="AlphaFoldDB" id="A0A2U2PCY9"/>
<gene>
    <name evidence="1" type="ORF">DDR33_19255</name>
</gene>
<dbReference type="InterPro" id="IPR008928">
    <property type="entry name" value="6-hairpin_glycosidase_sf"/>
</dbReference>
<dbReference type="Gene3D" id="1.50.10.10">
    <property type="match status" value="1"/>
</dbReference>
<dbReference type="GO" id="GO:0005975">
    <property type="term" value="P:carbohydrate metabolic process"/>
    <property type="evidence" value="ECO:0007669"/>
    <property type="project" value="InterPro"/>
</dbReference>